<dbReference type="PROSITE" id="PS50977">
    <property type="entry name" value="HTH_TETR_2"/>
    <property type="match status" value="1"/>
</dbReference>
<dbReference type="SUPFAM" id="SSF46689">
    <property type="entry name" value="Homeodomain-like"/>
    <property type="match status" value="1"/>
</dbReference>
<dbReference type="GO" id="GO:0000976">
    <property type="term" value="F:transcription cis-regulatory region binding"/>
    <property type="evidence" value="ECO:0007669"/>
    <property type="project" value="TreeGrafter"/>
</dbReference>
<keyword evidence="2" id="KW-0805">Transcription regulation</keyword>
<sequence>MAARGVRIAEAGASAAKQVPAAMRRRPRQSRAQASSQALQDAFVRVLIERGYARTTIREVVAVAGVGVGTFYEYFGNMHALAALCIHQRVKTLESCGHAVIAQNAGAPRDVRVNALLDQQVGDVLIDAPAWAALFQLERQISSPQAFRQQYLRHVGLWHEALRCPGLAQPPLLAARMVHAMVYGWVSQCLLTLGPGVDAASLRQELGRAVLAYVAQLGLGQGDAGVSHDSGQA</sequence>
<evidence type="ECO:0000313" key="8">
    <source>
        <dbReference type="Proteomes" id="UP000214566"/>
    </source>
</evidence>
<keyword evidence="8" id="KW-1185">Reference proteome</keyword>
<feature type="DNA-binding region" description="H-T-H motif" evidence="5">
    <location>
        <begin position="56"/>
        <end position="75"/>
    </location>
</feature>
<accession>A0A238D0E7</accession>
<dbReference type="PANTHER" id="PTHR30055">
    <property type="entry name" value="HTH-TYPE TRANSCRIPTIONAL REGULATOR RUTR"/>
    <property type="match status" value="1"/>
</dbReference>
<dbReference type="PANTHER" id="PTHR30055:SF234">
    <property type="entry name" value="HTH-TYPE TRANSCRIPTIONAL REGULATOR BETI"/>
    <property type="match status" value="1"/>
</dbReference>
<reference evidence="7 8" key="1">
    <citation type="submission" date="2016-06" db="EMBL/GenBank/DDBJ databases">
        <authorList>
            <person name="Kjaerup R.B."/>
            <person name="Dalgaard T.S."/>
            <person name="Juul-Madsen H.R."/>
        </authorList>
    </citation>
    <scope>NUCLEOTIDE SEQUENCE [LARGE SCALE GENOMIC DNA]</scope>
    <source>
        <strain evidence="7 8">DSM 16361</strain>
    </source>
</reference>
<dbReference type="Pfam" id="PF00440">
    <property type="entry name" value="TetR_N"/>
    <property type="match status" value="1"/>
</dbReference>
<keyword evidence="1" id="KW-0678">Repressor</keyword>
<keyword evidence="3 5" id="KW-0238">DNA-binding</keyword>
<dbReference type="Gene3D" id="1.10.357.10">
    <property type="entry name" value="Tetracycline Repressor, domain 2"/>
    <property type="match status" value="1"/>
</dbReference>
<dbReference type="PROSITE" id="PS01081">
    <property type="entry name" value="HTH_TETR_1"/>
    <property type="match status" value="1"/>
</dbReference>
<dbReference type="InterPro" id="IPR050109">
    <property type="entry name" value="HTH-type_TetR-like_transc_reg"/>
</dbReference>
<evidence type="ECO:0000313" key="7">
    <source>
        <dbReference type="EMBL" id="SBP86694.1"/>
    </source>
</evidence>
<evidence type="ECO:0000259" key="6">
    <source>
        <dbReference type="PROSITE" id="PS50977"/>
    </source>
</evidence>
<protein>
    <submittedName>
        <fullName evidence="7">Regulatory protein TetR</fullName>
    </submittedName>
</protein>
<dbReference type="AlphaFoldDB" id="A0A238D0E7"/>
<evidence type="ECO:0000256" key="5">
    <source>
        <dbReference type="PROSITE-ProRule" id="PRU00335"/>
    </source>
</evidence>
<dbReference type="InterPro" id="IPR009057">
    <property type="entry name" value="Homeodomain-like_sf"/>
</dbReference>
<dbReference type="Proteomes" id="UP000214566">
    <property type="component" value="Unassembled WGS sequence"/>
</dbReference>
<feature type="domain" description="HTH tetR-type" evidence="6">
    <location>
        <begin position="33"/>
        <end position="93"/>
    </location>
</feature>
<name>A0A238D0E7_THIDL</name>
<proteinExistence type="predicted"/>
<dbReference type="InterPro" id="IPR001647">
    <property type="entry name" value="HTH_TetR"/>
</dbReference>
<dbReference type="RefSeq" id="WP_094159171.1">
    <property type="nucleotide sequence ID" value="NZ_LT592170.1"/>
</dbReference>
<dbReference type="EMBL" id="FLMQ01000034">
    <property type="protein sequence ID" value="SBP86694.1"/>
    <property type="molecule type" value="Genomic_DNA"/>
</dbReference>
<evidence type="ECO:0000256" key="4">
    <source>
        <dbReference type="ARBA" id="ARBA00023163"/>
    </source>
</evidence>
<dbReference type="GO" id="GO:0003700">
    <property type="term" value="F:DNA-binding transcription factor activity"/>
    <property type="evidence" value="ECO:0007669"/>
    <property type="project" value="TreeGrafter"/>
</dbReference>
<dbReference type="OrthoDB" id="9809772at2"/>
<evidence type="ECO:0000256" key="1">
    <source>
        <dbReference type="ARBA" id="ARBA00022491"/>
    </source>
</evidence>
<evidence type="ECO:0000256" key="3">
    <source>
        <dbReference type="ARBA" id="ARBA00023125"/>
    </source>
</evidence>
<organism evidence="7 8">
    <name type="scientific">Thiomonas delicata</name>
    <name type="common">Thiomonas cuprina</name>
    <dbReference type="NCBI Taxonomy" id="364030"/>
    <lineage>
        <taxon>Bacteria</taxon>
        <taxon>Pseudomonadati</taxon>
        <taxon>Pseudomonadota</taxon>
        <taxon>Betaproteobacteria</taxon>
        <taxon>Burkholderiales</taxon>
        <taxon>Thiomonas</taxon>
    </lineage>
</organism>
<dbReference type="InterPro" id="IPR023772">
    <property type="entry name" value="DNA-bd_HTH_TetR-type_CS"/>
</dbReference>
<gene>
    <name evidence="7" type="ORF">THIARS_40323</name>
</gene>
<evidence type="ECO:0000256" key="2">
    <source>
        <dbReference type="ARBA" id="ARBA00023015"/>
    </source>
</evidence>
<keyword evidence="4" id="KW-0804">Transcription</keyword>